<dbReference type="SUPFAM" id="SSF51182">
    <property type="entry name" value="RmlC-like cupins"/>
    <property type="match status" value="1"/>
</dbReference>
<sequence>MQKNPRAGTMRMAAASFTGEVWLDPVFDGDGSSRLTVVLVRFTPGARSNRHSHANGQLLVCTDGVGLVATRDGNTVLLRAGESVWTPAGEEHFHGGTAEHMMCHYAILDAAGHADATTWREAVTDEQYAAANAAVAVQR</sequence>
<dbReference type="EMBL" id="AP023354">
    <property type="protein sequence ID" value="BCJ28777.1"/>
    <property type="molecule type" value="Genomic_DNA"/>
</dbReference>
<evidence type="ECO:0000259" key="1">
    <source>
        <dbReference type="Pfam" id="PF07883"/>
    </source>
</evidence>
<dbReference type="RefSeq" id="WP_030448536.1">
    <property type="nucleotide sequence ID" value="NZ_AP023354.1"/>
</dbReference>
<protein>
    <submittedName>
        <fullName evidence="2">Cupin</fullName>
    </submittedName>
</protein>
<proteinExistence type="predicted"/>
<dbReference type="KEGG" id="aser:Asera_28850"/>
<dbReference type="InterPro" id="IPR011051">
    <property type="entry name" value="RmlC_Cupin_sf"/>
</dbReference>
<evidence type="ECO:0000313" key="2">
    <source>
        <dbReference type="EMBL" id="BCJ28777.1"/>
    </source>
</evidence>
<dbReference type="InterPro" id="IPR013096">
    <property type="entry name" value="Cupin_2"/>
</dbReference>
<dbReference type="CDD" id="cd02233">
    <property type="entry name" value="cupin_HNL-like"/>
    <property type="match status" value="1"/>
</dbReference>
<dbReference type="InterPro" id="IPR047263">
    <property type="entry name" value="HNL-like_cupin"/>
</dbReference>
<keyword evidence="3" id="KW-1185">Reference proteome</keyword>
<dbReference type="PANTHER" id="PTHR43698:SF1">
    <property type="entry name" value="BLL4564 PROTEIN"/>
    <property type="match status" value="1"/>
</dbReference>
<reference evidence="2" key="1">
    <citation type="submission" date="2020-08" db="EMBL/GenBank/DDBJ databases">
        <title>Whole genome shotgun sequence of Actinocatenispora sera NBRC 101916.</title>
        <authorList>
            <person name="Komaki H."/>
            <person name="Tamura T."/>
        </authorList>
    </citation>
    <scope>NUCLEOTIDE SEQUENCE</scope>
    <source>
        <strain evidence="2">NBRC 101916</strain>
    </source>
</reference>
<dbReference type="OrthoDB" id="9802489at2"/>
<feature type="domain" description="Cupin type-2" evidence="1">
    <location>
        <begin position="39"/>
        <end position="95"/>
    </location>
</feature>
<dbReference type="Gene3D" id="2.60.120.10">
    <property type="entry name" value="Jelly Rolls"/>
    <property type="match status" value="1"/>
</dbReference>
<organism evidence="2 3">
    <name type="scientific">Actinocatenispora sera</name>
    <dbReference type="NCBI Taxonomy" id="390989"/>
    <lineage>
        <taxon>Bacteria</taxon>
        <taxon>Bacillati</taxon>
        <taxon>Actinomycetota</taxon>
        <taxon>Actinomycetes</taxon>
        <taxon>Micromonosporales</taxon>
        <taxon>Micromonosporaceae</taxon>
        <taxon>Actinocatenispora</taxon>
    </lineage>
</organism>
<dbReference type="PANTHER" id="PTHR43698">
    <property type="entry name" value="RIBD C-TERMINAL DOMAIN CONTAINING PROTEIN"/>
    <property type="match status" value="1"/>
</dbReference>
<dbReference type="InterPro" id="IPR014710">
    <property type="entry name" value="RmlC-like_jellyroll"/>
</dbReference>
<dbReference type="Proteomes" id="UP000680750">
    <property type="component" value="Chromosome"/>
</dbReference>
<evidence type="ECO:0000313" key="3">
    <source>
        <dbReference type="Proteomes" id="UP000680750"/>
    </source>
</evidence>
<accession>A0A810L0P8</accession>
<gene>
    <name evidence="2" type="ORF">Asera_28850</name>
</gene>
<name>A0A810L0P8_9ACTN</name>
<dbReference type="AlphaFoldDB" id="A0A810L0P8"/>
<dbReference type="Pfam" id="PF07883">
    <property type="entry name" value="Cupin_2"/>
    <property type="match status" value="1"/>
</dbReference>